<keyword evidence="4" id="KW-1185">Reference proteome</keyword>
<evidence type="ECO:0000256" key="1">
    <source>
        <dbReference type="SAM" id="MobiDB-lite"/>
    </source>
</evidence>
<feature type="chain" id="PRO_5046383756" description="Lipoprotein" evidence="2">
    <location>
        <begin position="22"/>
        <end position="161"/>
    </location>
</feature>
<feature type="region of interest" description="Disordered" evidence="1">
    <location>
        <begin position="22"/>
        <end position="53"/>
    </location>
</feature>
<sequence>MASSRFPALVLLAAAGAPALAQPAAPPAPAVPVPPPSAPRPTPPTEFPELTTTPLNRVVPVNEARTIAFFTALYPDCSTQGPLVARLVAKPEHGSVTFAQDQSFPRYSASSPFAPCNAKKAPGLKVTYEAAEGYEGLDRFLMLLIYPDGTAGQYDVRVSIR</sequence>
<dbReference type="EMBL" id="BPQQ01000001">
    <property type="protein sequence ID" value="GJD98127.1"/>
    <property type="molecule type" value="Genomic_DNA"/>
</dbReference>
<evidence type="ECO:0008006" key="5">
    <source>
        <dbReference type="Google" id="ProtNLM"/>
    </source>
</evidence>
<feature type="signal peptide" evidence="2">
    <location>
        <begin position="1"/>
        <end position="21"/>
    </location>
</feature>
<accession>A0ABQ4S8M6</accession>
<gene>
    <name evidence="3" type="ORF">GMJLKIPL_0034</name>
</gene>
<protein>
    <recommendedName>
        <fullName evidence="5">Lipoprotein</fullName>
    </recommendedName>
</protein>
<reference evidence="3" key="2">
    <citation type="submission" date="2021-08" db="EMBL/GenBank/DDBJ databases">
        <authorList>
            <person name="Tani A."/>
            <person name="Ola A."/>
            <person name="Ogura Y."/>
            <person name="Katsura K."/>
            <person name="Hayashi T."/>
        </authorList>
    </citation>
    <scope>NUCLEOTIDE SEQUENCE</scope>
    <source>
        <strain evidence="3">DSM 17168</strain>
    </source>
</reference>
<keyword evidence="2" id="KW-0732">Signal</keyword>
<feature type="compositionally biased region" description="Pro residues" evidence="1">
    <location>
        <begin position="24"/>
        <end position="46"/>
    </location>
</feature>
<dbReference type="RefSeq" id="WP_238233084.1">
    <property type="nucleotide sequence ID" value="NZ_BPQQ01000001.1"/>
</dbReference>
<proteinExistence type="predicted"/>
<comment type="caution">
    <text evidence="3">The sequence shown here is derived from an EMBL/GenBank/DDBJ whole genome shotgun (WGS) entry which is preliminary data.</text>
</comment>
<evidence type="ECO:0000256" key="2">
    <source>
        <dbReference type="SAM" id="SignalP"/>
    </source>
</evidence>
<dbReference type="Proteomes" id="UP001055153">
    <property type="component" value="Unassembled WGS sequence"/>
</dbReference>
<reference evidence="3" key="1">
    <citation type="journal article" date="2021" name="Front. Microbiol.">
        <title>Comprehensive Comparative Genomics and Phenotyping of Methylobacterium Species.</title>
        <authorList>
            <person name="Alessa O."/>
            <person name="Ogura Y."/>
            <person name="Fujitani Y."/>
            <person name="Takami H."/>
            <person name="Hayashi T."/>
            <person name="Sahin N."/>
            <person name="Tani A."/>
        </authorList>
    </citation>
    <scope>NUCLEOTIDE SEQUENCE</scope>
    <source>
        <strain evidence="3">DSM 17168</strain>
    </source>
</reference>
<organism evidence="3 4">
    <name type="scientific">Methylobacterium isbiliense</name>
    <dbReference type="NCBI Taxonomy" id="315478"/>
    <lineage>
        <taxon>Bacteria</taxon>
        <taxon>Pseudomonadati</taxon>
        <taxon>Pseudomonadota</taxon>
        <taxon>Alphaproteobacteria</taxon>
        <taxon>Hyphomicrobiales</taxon>
        <taxon>Methylobacteriaceae</taxon>
        <taxon>Methylobacterium</taxon>
    </lineage>
</organism>
<evidence type="ECO:0000313" key="4">
    <source>
        <dbReference type="Proteomes" id="UP001055153"/>
    </source>
</evidence>
<evidence type="ECO:0000313" key="3">
    <source>
        <dbReference type="EMBL" id="GJD98127.1"/>
    </source>
</evidence>
<name>A0ABQ4S8M6_9HYPH</name>